<evidence type="ECO:0000313" key="2">
    <source>
        <dbReference type="Proteomes" id="UP000694930"/>
    </source>
</evidence>
<proteinExistence type="predicted"/>
<evidence type="ECO:0000313" key="3">
    <source>
        <dbReference type="RefSeq" id="XP_027774136.1"/>
    </source>
</evidence>
<feature type="compositionally biased region" description="Polar residues" evidence="1">
    <location>
        <begin position="170"/>
        <end position="184"/>
    </location>
</feature>
<dbReference type="RefSeq" id="XP_027774136.1">
    <property type="nucleotide sequence ID" value="XM_027918335.1"/>
</dbReference>
<protein>
    <submittedName>
        <fullName evidence="3">Uncharacterized protein LOC114077933 isoform X1</fullName>
    </submittedName>
</protein>
<organism evidence="2 3">
    <name type="scientific">Solanum pennellii</name>
    <name type="common">Tomato</name>
    <name type="synonym">Lycopersicon pennellii</name>
    <dbReference type="NCBI Taxonomy" id="28526"/>
    <lineage>
        <taxon>Eukaryota</taxon>
        <taxon>Viridiplantae</taxon>
        <taxon>Streptophyta</taxon>
        <taxon>Embryophyta</taxon>
        <taxon>Tracheophyta</taxon>
        <taxon>Spermatophyta</taxon>
        <taxon>Magnoliopsida</taxon>
        <taxon>eudicotyledons</taxon>
        <taxon>Gunneridae</taxon>
        <taxon>Pentapetalae</taxon>
        <taxon>asterids</taxon>
        <taxon>lamiids</taxon>
        <taxon>Solanales</taxon>
        <taxon>Solanaceae</taxon>
        <taxon>Solanoideae</taxon>
        <taxon>Solaneae</taxon>
        <taxon>Solanum</taxon>
        <taxon>Solanum subgen. Lycopersicon</taxon>
    </lineage>
</organism>
<feature type="region of interest" description="Disordered" evidence="1">
    <location>
        <begin position="170"/>
        <end position="201"/>
    </location>
</feature>
<evidence type="ECO:0000256" key="1">
    <source>
        <dbReference type="SAM" id="MobiDB-lite"/>
    </source>
</evidence>
<reference evidence="2" key="1">
    <citation type="journal article" date="2014" name="Nat. Genet.">
        <title>The genome of the stress-tolerant wild tomato species Solanum pennellii.</title>
        <authorList>
            <person name="Bolger A."/>
            <person name="Scossa F."/>
            <person name="Bolger M.E."/>
            <person name="Lanz C."/>
            <person name="Maumus F."/>
            <person name="Tohge T."/>
            <person name="Quesneville H."/>
            <person name="Alseekh S."/>
            <person name="Sorensen I."/>
            <person name="Lichtenstein G."/>
            <person name="Fich E.A."/>
            <person name="Conte M."/>
            <person name="Keller H."/>
            <person name="Schneeberger K."/>
            <person name="Schwacke R."/>
            <person name="Ofner I."/>
            <person name="Vrebalov J."/>
            <person name="Xu Y."/>
            <person name="Osorio S."/>
            <person name="Aflitos S.A."/>
            <person name="Schijlen E."/>
            <person name="Jimenez-Gomez J.M."/>
            <person name="Ryngajllo M."/>
            <person name="Kimura S."/>
            <person name="Kumar R."/>
            <person name="Koenig D."/>
            <person name="Headland L.R."/>
            <person name="Maloof J.N."/>
            <person name="Sinha N."/>
            <person name="van Ham R.C."/>
            <person name="Lankhorst R.K."/>
            <person name="Mao L."/>
            <person name="Vogel A."/>
            <person name="Arsova B."/>
            <person name="Panstruga R."/>
            <person name="Fei Z."/>
            <person name="Rose J.K."/>
            <person name="Zamir D."/>
            <person name="Carrari F."/>
            <person name="Giovannoni J.J."/>
            <person name="Weigel D."/>
            <person name="Usadel B."/>
            <person name="Fernie A.R."/>
        </authorList>
    </citation>
    <scope>NUCLEOTIDE SEQUENCE [LARGE SCALE GENOMIC DNA]</scope>
    <source>
        <strain evidence="2">cv. LA0716</strain>
    </source>
</reference>
<dbReference type="Proteomes" id="UP000694930">
    <property type="component" value="Chromosome 7"/>
</dbReference>
<accession>A0ABM1VEG8</accession>
<keyword evidence="2" id="KW-1185">Reference proteome</keyword>
<name>A0ABM1VEG8_SOLPN</name>
<reference evidence="3" key="2">
    <citation type="submission" date="2025-08" db="UniProtKB">
        <authorList>
            <consortium name="RefSeq"/>
        </authorList>
    </citation>
    <scope>IDENTIFICATION</scope>
</reference>
<gene>
    <name evidence="3" type="primary">LOC114077933</name>
</gene>
<feature type="compositionally biased region" description="Basic and acidic residues" evidence="1">
    <location>
        <begin position="185"/>
        <end position="198"/>
    </location>
</feature>
<dbReference type="GeneID" id="114077933"/>
<sequence>MAIVRIQIGLTKVRPNHVWLGYVEENLTKGQWQRIEYESITAYCYCCEHQGHDIHICTTKVVDEYFHNRKKIKKTKQNKCANAVENPVQKHGGEVPQVVKQIRFKRRLNRCRMYKIMEIIYSSKGIKKQFGNLQSSHKELMDSQQHPVQTGIIPSIPIHNDFDTLDMQEQDTSTVAQMQRSSSSPKDDHADEQPKLNKQEQAQNLQPTFHACHAQITVGKTQHLDNVSGMISQSKSVHHHLILCETNVTCIEEGGSAESVV</sequence>